<dbReference type="Proteomes" id="UP000297564">
    <property type="component" value="Unassembled WGS sequence"/>
</dbReference>
<comment type="caution">
    <text evidence="2">The sequence shown here is derived from an EMBL/GenBank/DDBJ whole genome shotgun (WGS) entry which is preliminary data.</text>
</comment>
<dbReference type="AlphaFoldDB" id="A0A4Z0BIU5"/>
<evidence type="ECO:0000256" key="1">
    <source>
        <dbReference type="SAM" id="Phobius"/>
    </source>
</evidence>
<organism evidence="2 3">
    <name type="scientific">Ramlibacter rhizophilus</name>
    <dbReference type="NCBI Taxonomy" id="1781167"/>
    <lineage>
        <taxon>Bacteria</taxon>
        <taxon>Pseudomonadati</taxon>
        <taxon>Pseudomonadota</taxon>
        <taxon>Betaproteobacteria</taxon>
        <taxon>Burkholderiales</taxon>
        <taxon>Comamonadaceae</taxon>
        <taxon>Ramlibacter</taxon>
    </lineage>
</organism>
<gene>
    <name evidence="2" type="ORF">EZ242_14365</name>
</gene>
<reference evidence="2 3" key="1">
    <citation type="submission" date="2019-03" db="EMBL/GenBank/DDBJ databases">
        <title>Ramlibacter rhizophilus CCTCC AB2015357, whole genome shotgun sequence.</title>
        <authorList>
            <person name="Zhang X."/>
            <person name="Feng G."/>
            <person name="Zhu H."/>
        </authorList>
    </citation>
    <scope>NUCLEOTIDE SEQUENCE [LARGE SCALE GENOMIC DNA]</scope>
    <source>
        <strain evidence="2 3">CCTCC AB2015357</strain>
    </source>
</reference>
<feature type="transmembrane region" description="Helical" evidence="1">
    <location>
        <begin position="33"/>
        <end position="53"/>
    </location>
</feature>
<evidence type="ECO:0000313" key="2">
    <source>
        <dbReference type="EMBL" id="TFY98700.1"/>
    </source>
</evidence>
<dbReference type="EMBL" id="SMLL01000005">
    <property type="protein sequence ID" value="TFY98700.1"/>
    <property type="molecule type" value="Genomic_DNA"/>
</dbReference>
<evidence type="ECO:0000313" key="3">
    <source>
        <dbReference type="Proteomes" id="UP000297564"/>
    </source>
</evidence>
<accession>A0A4Z0BIU5</accession>
<keyword evidence="1" id="KW-1133">Transmembrane helix</keyword>
<keyword evidence="3" id="KW-1185">Reference proteome</keyword>
<name>A0A4Z0BIU5_9BURK</name>
<sequence length="80" mass="8814">MVLLTKKLVFGSLAATAAIIIAVVNAISVRSGAIALLTLAASMALATLLFLVFQHLKLMHERLLTQENELDRREEAFKRH</sequence>
<proteinExistence type="predicted"/>
<keyword evidence="1" id="KW-0472">Membrane</keyword>
<protein>
    <submittedName>
        <fullName evidence="2">Uncharacterized protein</fullName>
    </submittedName>
</protein>
<feature type="transmembrane region" description="Helical" evidence="1">
    <location>
        <begin position="7"/>
        <end position="27"/>
    </location>
</feature>
<keyword evidence="1" id="KW-0812">Transmembrane</keyword>
<dbReference type="RefSeq" id="WP_135285851.1">
    <property type="nucleotide sequence ID" value="NZ_SMLL01000005.1"/>
</dbReference>